<organism evidence="17 18">
    <name type="scientific">Seminavis robusta</name>
    <dbReference type="NCBI Taxonomy" id="568900"/>
    <lineage>
        <taxon>Eukaryota</taxon>
        <taxon>Sar</taxon>
        <taxon>Stramenopiles</taxon>
        <taxon>Ochrophyta</taxon>
        <taxon>Bacillariophyta</taxon>
        <taxon>Bacillariophyceae</taxon>
        <taxon>Bacillariophycidae</taxon>
        <taxon>Naviculales</taxon>
        <taxon>Naviculaceae</taxon>
        <taxon>Seminavis</taxon>
    </lineage>
</organism>
<dbReference type="PIRSF" id="PIRSF037336">
    <property type="entry name" value="IspG_like"/>
    <property type="match status" value="1"/>
</dbReference>
<dbReference type="PANTHER" id="PTHR30454:SF0">
    <property type="entry name" value="4-HYDROXY-3-METHYLBUT-2-EN-1-YL DIPHOSPHATE SYNTHASE (FERREDOXIN), CHLOROPLASTIC"/>
    <property type="match status" value="1"/>
</dbReference>
<dbReference type="GO" id="GO:0051539">
    <property type="term" value="F:4 iron, 4 sulfur cluster binding"/>
    <property type="evidence" value="ECO:0007669"/>
    <property type="project" value="UniProtKB-KW"/>
</dbReference>
<evidence type="ECO:0000256" key="3">
    <source>
        <dbReference type="ARBA" id="ARBA00022723"/>
    </source>
</evidence>
<comment type="pathway">
    <text evidence="9">Isoprenoid biosynthesis; isopentenyl diphosphate biosynthesis via DXP pathway; isopentenyl diphosphate from 1-deoxy-D-xylulose 5-phosphate: step 5/6.</text>
</comment>
<feature type="domain" description="IspG C-terminal" evidence="16">
    <location>
        <begin position="641"/>
        <end position="729"/>
    </location>
</feature>
<keyword evidence="18" id="KW-1185">Reference proteome</keyword>
<reference evidence="17" key="1">
    <citation type="submission" date="2020-06" db="EMBL/GenBank/DDBJ databases">
        <authorList>
            <consortium name="Plant Systems Biology data submission"/>
        </authorList>
    </citation>
    <scope>NUCLEOTIDE SEQUENCE</scope>
    <source>
        <strain evidence="17">D6</strain>
    </source>
</reference>
<keyword evidence="5" id="KW-0408">Iron</keyword>
<dbReference type="GO" id="GO:0016114">
    <property type="term" value="P:terpenoid biosynthetic process"/>
    <property type="evidence" value="ECO:0007669"/>
    <property type="project" value="InterPro"/>
</dbReference>
<dbReference type="InterPro" id="IPR058579">
    <property type="entry name" value="IspG_C"/>
</dbReference>
<evidence type="ECO:0000256" key="5">
    <source>
        <dbReference type="ARBA" id="ARBA00023004"/>
    </source>
</evidence>
<evidence type="ECO:0000256" key="4">
    <source>
        <dbReference type="ARBA" id="ARBA00023002"/>
    </source>
</evidence>
<keyword evidence="14" id="KW-0732">Signal</keyword>
<evidence type="ECO:0000256" key="11">
    <source>
        <dbReference type="ARBA" id="ARBA00067018"/>
    </source>
</evidence>
<dbReference type="InterPro" id="IPR004588">
    <property type="entry name" value="IspG_bac-typ"/>
</dbReference>
<dbReference type="Pfam" id="PF04551">
    <property type="entry name" value="GcpE"/>
    <property type="match status" value="1"/>
</dbReference>
<evidence type="ECO:0000256" key="10">
    <source>
        <dbReference type="ARBA" id="ARBA00061554"/>
    </source>
</evidence>
<dbReference type="Pfam" id="PF26540">
    <property type="entry name" value="GcpE_C"/>
    <property type="match status" value="1"/>
</dbReference>
<proteinExistence type="inferred from homology"/>
<dbReference type="GO" id="GO:0019288">
    <property type="term" value="P:isopentenyl diphosphate biosynthetic process, methylerythritol 4-phosphate pathway"/>
    <property type="evidence" value="ECO:0007669"/>
    <property type="project" value="TreeGrafter"/>
</dbReference>
<gene>
    <name evidence="17" type="ORF">SEMRO_162_G072810.1</name>
</gene>
<evidence type="ECO:0000259" key="16">
    <source>
        <dbReference type="Pfam" id="PF26540"/>
    </source>
</evidence>
<evidence type="ECO:0000259" key="15">
    <source>
        <dbReference type="Pfam" id="PF04551"/>
    </source>
</evidence>
<dbReference type="NCBIfam" id="TIGR00612">
    <property type="entry name" value="ispG_gcpE"/>
    <property type="match status" value="1"/>
</dbReference>
<dbReference type="InterPro" id="IPR011005">
    <property type="entry name" value="Dihydropteroate_synth-like_sf"/>
</dbReference>
<dbReference type="FunFam" id="3.20.20.20:FF:000005">
    <property type="entry name" value="4-hydroxy-3-methylbut-2-en-1-yl diphosphate synthase (flavodoxin)"/>
    <property type="match status" value="1"/>
</dbReference>
<evidence type="ECO:0000256" key="8">
    <source>
        <dbReference type="ARBA" id="ARBA00051119"/>
    </source>
</evidence>
<dbReference type="GO" id="GO:0005506">
    <property type="term" value="F:iron ion binding"/>
    <property type="evidence" value="ECO:0007669"/>
    <property type="project" value="InterPro"/>
</dbReference>
<keyword evidence="3" id="KW-0479">Metal-binding</keyword>
<dbReference type="SUPFAM" id="SSF56014">
    <property type="entry name" value="Nitrite and sulphite reductase 4Fe-4S domain-like"/>
    <property type="match status" value="1"/>
</dbReference>
<dbReference type="PANTHER" id="PTHR30454">
    <property type="entry name" value="4-HYDROXY-3-METHYLBUT-2-EN-1-YL DIPHOSPHATE SYNTHASE"/>
    <property type="match status" value="1"/>
</dbReference>
<keyword evidence="2" id="KW-0004">4Fe-4S</keyword>
<evidence type="ECO:0000313" key="17">
    <source>
        <dbReference type="EMBL" id="CAB9503317.1"/>
    </source>
</evidence>
<keyword evidence="7" id="KW-0414">Isoprene biosynthesis</keyword>
<dbReference type="Gene3D" id="3.20.20.20">
    <property type="entry name" value="Dihydropteroate synthase-like"/>
    <property type="match status" value="1"/>
</dbReference>
<evidence type="ECO:0000313" key="18">
    <source>
        <dbReference type="Proteomes" id="UP001153069"/>
    </source>
</evidence>
<feature type="signal peptide" evidence="14">
    <location>
        <begin position="1"/>
        <end position="19"/>
    </location>
</feature>
<dbReference type="OrthoDB" id="429167at2759"/>
<keyword evidence="4" id="KW-0560">Oxidoreductase</keyword>
<sequence length="752" mass="82660">MKVLYSAVVAVLFSHVAYAFSPVAKPMATTSLKMSAAPVVSSPADVDWTPSIKSGDRDEIYGPIKQYCEDLHKVVRRPSRTVTCGPIKFGSDHPIVRQTMATTNTADADATIEQVMRCADEGFDLVRITVQGRREANAALKIREGLFKKGYDIPLCADMHFQPKVAMMVAEAVEKIRINPGNFVAGQKDFEEHIYETEEDYFSERQFLVEAMVPLVEKCKELGRCMRIGTNHGSLSSRVLSFYGDTPRGMVESAIEFADICRSMDYHNFVFSMKASNPLVMVQSYRLLAAEMYRLGWDYPLHLGVTEAGEGEDGRMKSAIGIGTLLADGLGDTIRVSLTEDPEFEHGPCNRLAEMAESRLFVHEEAAARQSAVKPYTDTRDITSFSRRQGDLPAQKEEDPIDVRGFLNRDGSVISVVKPEMFSKENAQYLYKDLGCKTAVGMPFKDVATTDSILLRKVPPTSDTDARTAIRRLVEVSMGVIVPAEELEKDPLPNAVALMDLSDAVANEGKLPEGAIRLAVSIDGTEDDETLAKVKDLDPVMCLLSPDDSVSTLHASRRVFELFKSNEINVPVINHFKTTTDDSNELALQLGTKVGSLLADGLGDGVIVEQVGETDNFGVDFLRRTSFSLLQGSRMRNTKTEFVSCPSCGRTLFDLQETTANIQEATGHLPGVTVAVMGCIVNGPGEMADADFGYVGTLPGKVDLYYGKEVVRKSIPNEDAVDALVQLIKDYDMWKDPEPEEEEVTEEEAVAA</sequence>
<dbReference type="InterPro" id="IPR058578">
    <property type="entry name" value="IspG_TIM"/>
</dbReference>
<comment type="cofactor">
    <cofactor evidence="1">
        <name>[4Fe-4S] cluster</name>
        <dbReference type="ChEBI" id="CHEBI:49883"/>
    </cofactor>
</comment>
<dbReference type="InterPro" id="IPR045854">
    <property type="entry name" value="NO2/SO3_Rdtase_4Fe4S_sf"/>
</dbReference>
<accession>A0A9N8DIG6</accession>
<comment type="catalytic activity">
    <reaction evidence="8">
        <text>(2E)-4-hydroxy-3-methylbut-2-enyl diphosphate + 2 oxidized [2Fe-2S]-[ferredoxin] + H2O = 2-C-methyl-D-erythritol 2,4-cyclic diphosphate + 2 reduced [2Fe-2S]-[ferredoxin] + H(+)</text>
        <dbReference type="Rhea" id="RHEA:26119"/>
        <dbReference type="Rhea" id="RHEA-COMP:10000"/>
        <dbReference type="Rhea" id="RHEA-COMP:10001"/>
        <dbReference type="ChEBI" id="CHEBI:15377"/>
        <dbReference type="ChEBI" id="CHEBI:15378"/>
        <dbReference type="ChEBI" id="CHEBI:33737"/>
        <dbReference type="ChEBI" id="CHEBI:33738"/>
        <dbReference type="ChEBI" id="CHEBI:58483"/>
        <dbReference type="ChEBI" id="CHEBI:128753"/>
        <dbReference type="EC" id="1.17.7.1"/>
    </reaction>
</comment>
<dbReference type="Gene3D" id="3.30.413.10">
    <property type="entry name" value="Sulfite Reductase Hemoprotein, domain 1"/>
    <property type="match status" value="1"/>
</dbReference>
<evidence type="ECO:0000256" key="9">
    <source>
        <dbReference type="ARBA" id="ARBA00060620"/>
    </source>
</evidence>
<dbReference type="InterPro" id="IPR017178">
    <property type="entry name" value="IspG_atypical"/>
</dbReference>
<evidence type="ECO:0000256" key="2">
    <source>
        <dbReference type="ARBA" id="ARBA00022485"/>
    </source>
</evidence>
<dbReference type="EMBL" id="CAICTM010000161">
    <property type="protein sequence ID" value="CAB9503317.1"/>
    <property type="molecule type" value="Genomic_DNA"/>
</dbReference>
<evidence type="ECO:0000256" key="14">
    <source>
        <dbReference type="SAM" id="SignalP"/>
    </source>
</evidence>
<evidence type="ECO:0000256" key="13">
    <source>
        <dbReference type="ARBA" id="ARBA00083306"/>
    </source>
</evidence>
<feature type="domain" description="IspG TIM-barrel" evidence="15">
    <location>
        <begin position="80"/>
        <end position="345"/>
    </location>
</feature>
<dbReference type="EC" id="1.17.7.1" evidence="11"/>
<evidence type="ECO:0000256" key="12">
    <source>
        <dbReference type="ARBA" id="ARBA00072132"/>
    </source>
</evidence>
<evidence type="ECO:0000256" key="7">
    <source>
        <dbReference type="ARBA" id="ARBA00023229"/>
    </source>
</evidence>
<evidence type="ECO:0000256" key="6">
    <source>
        <dbReference type="ARBA" id="ARBA00023014"/>
    </source>
</evidence>
<keyword evidence="6" id="KW-0411">Iron-sulfur</keyword>
<protein>
    <recommendedName>
        <fullName evidence="12">4-hydroxy-3-methylbut-2-en-1-yl diphosphate synthase (ferredoxin), chloroplastic</fullName>
        <ecNumber evidence="11">1.17.7.1</ecNumber>
    </recommendedName>
    <alternativeName>
        <fullName evidence="13">1-hydroxy-2-methyl-2-(E)-butenyl 4-diphosphate synthase</fullName>
    </alternativeName>
</protein>
<name>A0A9N8DIG6_9STRA</name>
<evidence type="ECO:0000256" key="1">
    <source>
        <dbReference type="ARBA" id="ARBA00001966"/>
    </source>
</evidence>
<comment type="similarity">
    <text evidence="10">Belongs to the IspG family.</text>
</comment>
<dbReference type="AlphaFoldDB" id="A0A9N8DIG6"/>
<comment type="caution">
    <text evidence="17">The sequence shown here is derived from an EMBL/GenBank/DDBJ whole genome shotgun (WGS) entry which is preliminary data.</text>
</comment>
<dbReference type="Proteomes" id="UP001153069">
    <property type="component" value="Unassembled WGS sequence"/>
</dbReference>
<dbReference type="HAMAP" id="MF_00159">
    <property type="entry name" value="IspG"/>
    <property type="match status" value="1"/>
</dbReference>
<dbReference type="FunFam" id="3.30.413.10:FF:000006">
    <property type="entry name" value="4-hydroxy-3-methylbut-2-en-1-yl diphosphate synthase (flavodoxin)"/>
    <property type="match status" value="1"/>
</dbReference>
<dbReference type="GO" id="GO:0046429">
    <property type="term" value="F:4-hydroxy-3-methylbut-2-en-1-yl diphosphate synthase activity (ferredoxin)"/>
    <property type="evidence" value="ECO:0007669"/>
    <property type="project" value="UniProtKB-EC"/>
</dbReference>
<feature type="chain" id="PRO_5040337549" description="4-hydroxy-3-methylbut-2-en-1-yl diphosphate synthase (ferredoxin), chloroplastic" evidence="14">
    <location>
        <begin position="20"/>
        <end position="752"/>
    </location>
</feature>